<dbReference type="PIRSF" id="PIRSF010372">
    <property type="entry name" value="PaiB"/>
    <property type="match status" value="1"/>
</dbReference>
<organism evidence="1 2">
    <name type="scientific">Exiguobacterium aurantiacum</name>
    <dbReference type="NCBI Taxonomy" id="33987"/>
    <lineage>
        <taxon>Bacteria</taxon>
        <taxon>Bacillati</taxon>
        <taxon>Bacillota</taxon>
        <taxon>Bacilli</taxon>
        <taxon>Bacillales</taxon>
        <taxon>Bacillales Family XII. Incertae Sedis</taxon>
        <taxon>Exiguobacterium</taxon>
    </lineage>
</organism>
<dbReference type="Pfam" id="PF04299">
    <property type="entry name" value="FMN_bind_2"/>
    <property type="match status" value="1"/>
</dbReference>
<dbReference type="EMBL" id="UGGP01000001">
    <property type="protein sequence ID" value="STO07202.1"/>
    <property type="molecule type" value="Genomic_DNA"/>
</dbReference>
<dbReference type="STRING" id="1397694.GCA_000702585_01063"/>
<gene>
    <name evidence="1" type="primary">paiB</name>
    <name evidence="1" type="ORF">NCTC13163_00547</name>
</gene>
<dbReference type="PANTHER" id="PTHR35802">
    <property type="entry name" value="PROTEASE SYNTHASE AND SPORULATION PROTEIN PAI 2"/>
    <property type="match status" value="1"/>
</dbReference>
<dbReference type="Gene3D" id="2.30.110.10">
    <property type="entry name" value="Electron Transport, Fmn-binding Protein, Chain A"/>
    <property type="match status" value="1"/>
</dbReference>
<dbReference type="RefSeq" id="WP_029334318.1">
    <property type="nucleotide sequence ID" value="NZ_UGGP01000001.1"/>
</dbReference>
<protein>
    <submittedName>
        <fullName evidence="1">Protease synthase and sporulation protein PAI 2</fullName>
    </submittedName>
</protein>
<dbReference type="GO" id="GO:0008233">
    <property type="term" value="F:peptidase activity"/>
    <property type="evidence" value="ECO:0007669"/>
    <property type="project" value="UniProtKB-KW"/>
</dbReference>
<proteinExistence type="predicted"/>
<dbReference type="PANTHER" id="PTHR35802:SF1">
    <property type="entry name" value="PROTEASE SYNTHASE AND SPORULATION PROTEIN PAI 2"/>
    <property type="match status" value="1"/>
</dbReference>
<keyword evidence="1" id="KW-0645">Protease</keyword>
<evidence type="ECO:0000313" key="1">
    <source>
        <dbReference type="EMBL" id="STO07202.1"/>
    </source>
</evidence>
<dbReference type="OrthoDB" id="9794948at2"/>
<sequence>MYVPKLYAVTDPKEVHAFLKAHPFGTVVTYDGHKPIATHVPLRLHETDGQLSFTTHIAKHNPQWKTIEQQTVLVIVQGPDAYVSASWYGHEDVSTWNYQAVHLYGKATIMTEAELEDELAGLLRDHEGERGDAVVWEELSEPVKRQKYGVVGFRIDVSDIEAAFKLSQNRNDEDYARIVSELEAEGCPMADVMRERRP</sequence>
<accession>A0A377FQV3</accession>
<dbReference type="InterPro" id="IPR007396">
    <property type="entry name" value="TR_PAI2-type"/>
</dbReference>
<dbReference type="GO" id="GO:0006508">
    <property type="term" value="P:proteolysis"/>
    <property type="evidence" value="ECO:0007669"/>
    <property type="project" value="UniProtKB-KW"/>
</dbReference>
<evidence type="ECO:0000313" key="2">
    <source>
        <dbReference type="Proteomes" id="UP000254060"/>
    </source>
</evidence>
<keyword evidence="1" id="KW-0378">Hydrolase</keyword>
<dbReference type="Proteomes" id="UP000254060">
    <property type="component" value="Unassembled WGS sequence"/>
</dbReference>
<name>A0A377FQV3_9BACL</name>
<dbReference type="AlphaFoldDB" id="A0A377FQV3"/>
<reference evidence="1 2" key="1">
    <citation type="submission" date="2018-06" db="EMBL/GenBank/DDBJ databases">
        <authorList>
            <consortium name="Pathogen Informatics"/>
            <person name="Doyle S."/>
        </authorList>
    </citation>
    <scope>NUCLEOTIDE SEQUENCE [LARGE SCALE GENOMIC DNA]</scope>
    <source>
        <strain evidence="1 2">NCTC13163</strain>
    </source>
</reference>
<dbReference type="InterPro" id="IPR012349">
    <property type="entry name" value="Split_barrel_FMN-bd"/>
</dbReference>
<dbReference type="SUPFAM" id="SSF50475">
    <property type="entry name" value="FMN-binding split barrel"/>
    <property type="match status" value="1"/>
</dbReference>